<dbReference type="Proteomes" id="UP000784294">
    <property type="component" value="Unassembled WGS sequence"/>
</dbReference>
<dbReference type="AlphaFoldDB" id="A0A448WB76"/>
<comment type="caution">
    <text evidence="2">The sequence shown here is derived from an EMBL/GenBank/DDBJ whole genome shotgun (WGS) entry which is preliminary data.</text>
</comment>
<reference evidence="2" key="1">
    <citation type="submission" date="2018-11" db="EMBL/GenBank/DDBJ databases">
        <authorList>
            <consortium name="Pathogen Informatics"/>
        </authorList>
    </citation>
    <scope>NUCLEOTIDE SEQUENCE</scope>
</reference>
<feature type="region of interest" description="Disordered" evidence="1">
    <location>
        <begin position="60"/>
        <end position="81"/>
    </location>
</feature>
<protein>
    <submittedName>
        <fullName evidence="2">Uncharacterized protein</fullName>
    </submittedName>
</protein>
<evidence type="ECO:0000313" key="3">
    <source>
        <dbReference type="Proteomes" id="UP000784294"/>
    </source>
</evidence>
<organism evidence="2 3">
    <name type="scientific">Protopolystoma xenopodis</name>
    <dbReference type="NCBI Taxonomy" id="117903"/>
    <lineage>
        <taxon>Eukaryota</taxon>
        <taxon>Metazoa</taxon>
        <taxon>Spiralia</taxon>
        <taxon>Lophotrochozoa</taxon>
        <taxon>Platyhelminthes</taxon>
        <taxon>Monogenea</taxon>
        <taxon>Polyopisthocotylea</taxon>
        <taxon>Polystomatidea</taxon>
        <taxon>Polystomatidae</taxon>
        <taxon>Protopolystoma</taxon>
    </lineage>
</organism>
<accession>A0A448WB76</accession>
<feature type="compositionally biased region" description="Polar residues" evidence="1">
    <location>
        <begin position="60"/>
        <end position="76"/>
    </location>
</feature>
<evidence type="ECO:0000256" key="1">
    <source>
        <dbReference type="SAM" id="MobiDB-lite"/>
    </source>
</evidence>
<feature type="region of interest" description="Disordered" evidence="1">
    <location>
        <begin position="618"/>
        <end position="644"/>
    </location>
</feature>
<evidence type="ECO:0000313" key="2">
    <source>
        <dbReference type="EMBL" id="VEL07481.1"/>
    </source>
</evidence>
<sequence>MERHDKGSAWLNSLFPTSPSGLATPVCYLPGSSSAELECPESAPLLSPKPLGIGQCKLASSSTAPNRQMTPNSASCSRLPVNRFPPTTTGLPTNPASAPVTTLLLNTTLGGRLFDLNVNHFAAPATLPQHSLNTISEAGVSSTFLSRELANRRQQPDAHTLQGLGIGNFPHGRLDPFQTREVKFGSGATLPLSVTFPFSPTGLTNSYPPNSGQSLRMSPTLFPDLTEQSSAMPVAHFSQTPLFPPRVGPSPLSLAMPLSMSLASTIQTTRLSSLSPSTAQTPIHTPTTTPMPSPSATPTPCLQIMPGCQVPVRWSGLASDRQNEPNSMRFAAQMSGQPLGGLLCQQAIATYLQLMAALQPQTNVKSPDNSLQTHWAHPSWRMKQTRAIREGVNGDMCTCNQLICLTSGAGEVCSHCSGTPSHGNSLYLPEMQTSLEIESQMQASSCDDVEVTQMSNGNCLETSNDESHIIKKQTSSHQFSGSFTSPTAGTTCPISSLPSFLSTTVISATDTTPTAGPISSGQKSISILSDLSGNVRQEFSSTFGAIKNGPTSFLHFPRTSRKSTRDLEASASKATFDKTNQRYVVRAQATNRQQNQQNNTKSQHHIQQLQQQFLHYQSSAQQNHKRPVASEAHRLGNKSAILSK</sequence>
<proteinExistence type="predicted"/>
<feature type="compositionally biased region" description="Low complexity" evidence="1">
    <location>
        <begin position="277"/>
        <end position="288"/>
    </location>
</feature>
<keyword evidence="3" id="KW-1185">Reference proteome</keyword>
<gene>
    <name evidence="2" type="ORF">PXEA_LOCUS921</name>
</gene>
<name>A0A448WB76_9PLAT</name>
<dbReference type="EMBL" id="CAAALY010001847">
    <property type="protein sequence ID" value="VEL07481.1"/>
    <property type="molecule type" value="Genomic_DNA"/>
</dbReference>
<feature type="region of interest" description="Disordered" evidence="1">
    <location>
        <begin position="273"/>
        <end position="297"/>
    </location>
</feature>